<accession>A0A1I8PUG2</accession>
<protein>
    <submittedName>
        <fullName evidence="1">Uncharacterized protein</fullName>
    </submittedName>
</protein>
<dbReference type="EnsemblMetazoa" id="SCAU011225-RA">
    <property type="protein sequence ID" value="SCAU011225-PA"/>
    <property type="gene ID" value="SCAU011225"/>
</dbReference>
<evidence type="ECO:0000313" key="2">
    <source>
        <dbReference type="Proteomes" id="UP000095300"/>
    </source>
</evidence>
<gene>
    <name evidence="1" type="primary">106092361</name>
</gene>
<dbReference type="OrthoDB" id="6611808at2759"/>
<dbReference type="Proteomes" id="UP000095300">
    <property type="component" value="Unassembled WGS sequence"/>
</dbReference>
<dbReference type="STRING" id="35570.A0A1I8PUG2"/>
<dbReference type="AlphaFoldDB" id="A0A1I8PUG2"/>
<keyword evidence="2" id="KW-1185">Reference proteome</keyword>
<reference evidence="2" key="1">
    <citation type="submission" date="2015-05" db="EMBL/GenBank/DDBJ databases">
        <authorList>
            <person name="Wilson R.K."/>
            <person name="Warren W.C."/>
            <person name="Olafson P."/>
        </authorList>
    </citation>
    <scope>NUCLEOTIDE SEQUENCE [LARGE SCALE GENOMIC DNA]</scope>
    <source>
        <strain evidence="2">USDA</strain>
    </source>
</reference>
<organism evidence="1 2">
    <name type="scientific">Stomoxys calcitrans</name>
    <name type="common">Stable fly</name>
    <name type="synonym">Conops calcitrans</name>
    <dbReference type="NCBI Taxonomy" id="35570"/>
    <lineage>
        <taxon>Eukaryota</taxon>
        <taxon>Metazoa</taxon>
        <taxon>Ecdysozoa</taxon>
        <taxon>Arthropoda</taxon>
        <taxon>Hexapoda</taxon>
        <taxon>Insecta</taxon>
        <taxon>Pterygota</taxon>
        <taxon>Neoptera</taxon>
        <taxon>Endopterygota</taxon>
        <taxon>Diptera</taxon>
        <taxon>Brachycera</taxon>
        <taxon>Muscomorpha</taxon>
        <taxon>Muscoidea</taxon>
        <taxon>Muscidae</taxon>
        <taxon>Stomoxys</taxon>
    </lineage>
</organism>
<proteinExistence type="predicted"/>
<dbReference type="EnsemblMetazoa" id="SCAU011225-RB">
    <property type="protein sequence ID" value="SCAU011225-PB"/>
    <property type="gene ID" value="SCAU011225"/>
</dbReference>
<name>A0A1I8PUG2_STOCA</name>
<dbReference type="VEuPathDB" id="VectorBase:SCAU011225"/>
<sequence length="97" mass="10501">MCNACCASCGPCCACEPCCPPSQPKSCQSHELRAGIMYSTCDCFRRNGLQDKCPRALCQGRSACMSFPKPNCCPSKFPLRFANMTMGVRKRSGNACS</sequence>
<dbReference type="KEGG" id="scac:106092361"/>
<reference evidence="1" key="2">
    <citation type="submission" date="2020-05" db="UniProtKB">
        <authorList>
            <consortium name="EnsemblMetazoa"/>
        </authorList>
    </citation>
    <scope>IDENTIFICATION</scope>
    <source>
        <strain evidence="1">USDA</strain>
    </source>
</reference>
<evidence type="ECO:0000313" key="1">
    <source>
        <dbReference type="EnsemblMetazoa" id="SCAU011225-PA"/>
    </source>
</evidence>